<evidence type="ECO:0000313" key="1">
    <source>
        <dbReference type="EMBL" id="AIC11689.1"/>
    </source>
</evidence>
<dbReference type="Proteomes" id="UP000027215">
    <property type="component" value="Chromosome"/>
</dbReference>
<dbReference type="PATRIC" id="fig|155920.8.peg.3195"/>
<proteinExistence type="predicted"/>
<organism evidence="1 2">
    <name type="scientific">Xylella fastidiosa subsp. sandyi Ann-1</name>
    <dbReference type="NCBI Taxonomy" id="155920"/>
    <lineage>
        <taxon>Bacteria</taxon>
        <taxon>Pseudomonadati</taxon>
        <taxon>Pseudomonadota</taxon>
        <taxon>Gammaproteobacteria</taxon>
        <taxon>Lysobacterales</taxon>
        <taxon>Lysobacteraceae</taxon>
        <taxon>Xylella</taxon>
    </lineage>
</organism>
<sequence length="108" mass="12219">MIFVTLYFLEKRRVKNAVLGQDLPLCVIHPNIEGRNTKHGCGMGGERSLMMAASTQVLGRAYRQSRGWVRDADNCLRLFHWFVCLVGVLSAQGNDGRYFATGQVRQME</sequence>
<dbReference type="KEGG" id="xfs:D934_13480"/>
<name>A0A060H4I2_XYLFS</name>
<dbReference type="EMBL" id="CP006696">
    <property type="protein sequence ID" value="AIC11689.1"/>
    <property type="molecule type" value="Genomic_DNA"/>
</dbReference>
<reference evidence="1 2" key="1">
    <citation type="submission" date="2013-08" db="EMBL/GenBank/DDBJ databases">
        <authorList>
            <person name="Stouthamer R."/>
            <person name="Nunney L."/>
        </authorList>
    </citation>
    <scope>NUCLEOTIDE SEQUENCE [LARGE SCALE GENOMIC DNA]</scope>
    <source>
        <strain evidence="2">ann-1</strain>
    </source>
</reference>
<dbReference type="HOGENOM" id="CLU_2195927_0_0_6"/>
<protein>
    <submittedName>
        <fullName evidence="1">Uncharacterized protein</fullName>
    </submittedName>
</protein>
<dbReference type="AlphaFoldDB" id="A0A060H4I2"/>
<gene>
    <name evidence="1" type="ORF">D934_13480</name>
</gene>
<accession>A0A060H4I2</accession>
<evidence type="ECO:0000313" key="2">
    <source>
        <dbReference type="Proteomes" id="UP000027215"/>
    </source>
</evidence>